<organism evidence="2 3">
    <name type="scientific">Streptococcus mutans SM6</name>
    <dbReference type="NCBI Taxonomy" id="857119"/>
    <lineage>
        <taxon>Bacteria</taxon>
        <taxon>Bacillati</taxon>
        <taxon>Bacillota</taxon>
        <taxon>Bacilli</taxon>
        <taxon>Lactobacillales</taxon>
        <taxon>Streptococcaceae</taxon>
        <taxon>Streptococcus</taxon>
    </lineage>
</organism>
<evidence type="ECO:0000313" key="3">
    <source>
        <dbReference type="Proteomes" id="UP000011676"/>
    </source>
</evidence>
<name>A0A829BN90_STRMG</name>
<dbReference type="InterPro" id="IPR043519">
    <property type="entry name" value="NT_sf"/>
</dbReference>
<accession>A0A829BN90</accession>
<dbReference type="Pfam" id="PF01909">
    <property type="entry name" value="NTP_transf_2"/>
    <property type="match status" value="1"/>
</dbReference>
<proteinExistence type="predicted"/>
<dbReference type="InterPro" id="IPR002934">
    <property type="entry name" value="Polymerase_NTP_transf_dom"/>
</dbReference>
<evidence type="ECO:0000259" key="1">
    <source>
        <dbReference type="Pfam" id="PF01909"/>
    </source>
</evidence>
<comment type="caution">
    <text evidence="2">The sequence shown here is derived from an EMBL/GenBank/DDBJ whole genome shotgun (WGS) entry which is preliminary data.</text>
</comment>
<reference evidence="2 3" key="1">
    <citation type="journal article" date="2013" name="Mol. Biol. Evol.">
        <title>Evolutionary and population genomics of the cavity causing bacteria Streptococcus mutans.</title>
        <authorList>
            <person name="Cornejo O.E."/>
            <person name="Lefebure T."/>
            <person name="Pavinski Bitar P.D."/>
            <person name="Lang P."/>
            <person name="Richards V.P."/>
            <person name="Eilertson K."/>
            <person name="Do T."/>
            <person name="Beighton D."/>
            <person name="Zeng L."/>
            <person name="Ahn S.J."/>
            <person name="Burne R.A."/>
            <person name="Siepel A."/>
            <person name="Bustamante C.D."/>
            <person name="Stanhope M.J."/>
        </authorList>
    </citation>
    <scope>NUCLEOTIDE SEQUENCE [LARGE SCALE GENOMIC DNA]</scope>
    <source>
        <strain evidence="2 3">SM6</strain>
    </source>
</reference>
<dbReference type="Gene3D" id="3.30.460.10">
    <property type="entry name" value="Beta Polymerase, domain 2"/>
    <property type="match status" value="1"/>
</dbReference>
<dbReference type="SUPFAM" id="SSF81301">
    <property type="entry name" value="Nucleotidyltransferase"/>
    <property type="match status" value="1"/>
</dbReference>
<dbReference type="Proteomes" id="UP000011676">
    <property type="component" value="Unassembled WGS sequence"/>
</dbReference>
<gene>
    <name evidence="2" type="ORF">SMU82_03806</name>
</gene>
<dbReference type="AlphaFoldDB" id="A0A829BN90"/>
<sequence>MSRILPLQKEHNIEFTYLWQEFSKISEVEAIALGGSRATDNYDETSDYDLYIYCSSIPDEATRLTILKRFCSHIEIGNHFWELEDDCTLMSGQDIDILYRDINQIKDELVDVVERCIIQNAYTTCLWHNVLHSKILYDSDDKLKCIVNRFDINYPQKLKQTILSHHMNLLTGHLPSYDKQIIKAVMRKDIVSFNHRVTAFLETYFDLIFALNMLTHPGEKRMIAYAEQNAQSLPNHFQKNIERLIYGATCHPYKIQDILNDILNELTPLLHDSIG</sequence>
<protein>
    <recommendedName>
        <fullName evidence="1">Polymerase nucleotidyl transferase domain-containing protein</fullName>
    </recommendedName>
</protein>
<feature type="domain" description="Polymerase nucleotidyl transferase" evidence="1">
    <location>
        <begin position="18"/>
        <end position="104"/>
    </location>
</feature>
<dbReference type="GO" id="GO:0016779">
    <property type="term" value="F:nucleotidyltransferase activity"/>
    <property type="evidence" value="ECO:0007669"/>
    <property type="project" value="InterPro"/>
</dbReference>
<evidence type="ECO:0000313" key="2">
    <source>
        <dbReference type="EMBL" id="EMC24741.1"/>
    </source>
</evidence>
<dbReference type="EMBL" id="AHSR01000015">
    <property type="protein sequence ID" value="EMC24741.1"/>
    <property type="molecule type" value="Genomic_DNA"/>
</dbReference>
<dbReference type="CDD" id="cd05403">
    <property type="entry name" value="NT_KNTase_like"/>
    <property type="match status" value="1"/>
</dbReference>